<feature type="compositionally biased region" description="Basic and acidic residues" evidence="1">
    <location>
        <begin position="137"/>
        <end position="150"/>
    </location>
</feature>
<dbReference type="EMBL" id="BAAAFH010000003">
    <property type="protein sequence ID" value="GAA0874504.1"/>
    <property type="molecule type" value="Genomic_DNA"/>
</dbReference>
<protein>
    <recommendedName>
        <fullName evidence="4">Tetratricopeptide repeat protein</fullName>
    </recommendedName>
</protein>
<dbReference type="Proteomes" id="UP001501126">
    <property type="component" value="Unassembled WGS sequence"/>
</dbReference>
<reference evidence="2 3" key="1">
    <citation type="journal article" date="2019" name="Int. J. Syst. Evol. Microbiol.">
        <title>The Global Catalogue of Microorganisms (GCM) 10K type strain sequencing project: providing services to taxonomists for standard genome sequencing and annotation.</title>
        <authorList>
            <consortium name="The Broad Institute Genomics Platform"/>
            <consortium name="The Broad Institute Genome Sequencing Center for Infectious Disease"/>
            <person name="Wu L."/>
            <person name="Ma J."/>
        </authorList>
    </citation>
    <scope>NUCLEOTIDE SEQUENCE [LARGE SCALE GENOMIC DNA]</scope>
    <source>
        <strain evidence="2 3">JCM 16083</strain>
    </source>
</reference>
<comment type="caution">
    <text evidence="2">The sequence shown here is derived from an EMBL/GenBank/DDBJ whole genome shotgun (WGS) entry which is preliminary data.</text>
</comment>
<accession>A0ABN1MNH8</accession>
<feature type="region of interest" description="Disordered" evidence="1">
    <location>
        <begin position="116"/>
        <end position="150"/>
    </location>
</feature>
<evidence type="ECO:0000313" key="2">
    <source>
        <dbReference type="EMBL" id="GAA0874504.1"/>
    </source>
</evidence>
<organism evidence="2 3">
    <name type="scientific">Wandonia haliotis</name>
    <dbReference type="NCBI Taxonomy" id="574963"/>
    <lineage>
        <taxon>Bacteria</taxon>
        <taxon>Pseudomonadati</taxon>
        <taxon>Bacteroidota</taxon>
        <taxon>Flavobacteriia</taxon>
        <taxon>Flavobacteriales</taxon>
        <taxon>Crocinitomicaceae</taxon>
        <taxon>Wandonia</taxon>
    </lineage>
</organism>
<evidence type="ECO:0008006" key="4">
    <source>
        <dbReference type="Google" id="ProtNLM"/>
    </source>
</evidence>
<evidence type="ECO:0000256" key="1">
    <source>
        <dbReference type="SAM" id="MobiDB-lite"/>
    </source>
</evidence>
<sequence length="340" mass="38300">MNLTELAHIIKEPLLVGGSVVADLKDLCDRYPYCGSFHLLYLKSLAADQSVKLEEELQQYASHVSDRTTLYQLIHLLDNNRKEEVIISSEQDERTEGLVEEKREEPIVFLPEVNSIQEEEESGATEIVQERESEEQNTEKEPEVEEGREVENDLLEEEVLSTALNAVFELNVDRVIPVPDEEAPVSPDVEDRNEILPVPEQGGEKQDTGEAYTDETAGELTFSGWLKKGTKLSSSSEPDENTASEEDRKDHVSKLLDKFIAAEPTISKPRKEFYSPVRNAKESVNEGSVPVSETLARIIALQGNYPKAIAIYEQLILKNPEKKSFFATQIAELKEKLNNK</sequence>
<gene>
    <name evidence="2" type="ORF">GCM10009118_09120</name>
</gene>
<evidence type="ECO:0000313" key="3">
    <source>
        <dbReference type="Proteomes" id="UP001501126"/>
    </source>
</evidence>
<name>A0ABN1MNH8_9FLAO</name>
<feature type="region of interest" description="Disordered" evidence="1">
    <location>
        <begin position="179"/>
        <end position="251"/>
    </location>
</feature>
<dbReference type="RefSeq" id="WP_343785400.1">
    <property type="nucleotide sequence ID" value="NZ_BAAAFH010000003.1"/>
</dbReference>
<proteinExistence type="predicted"/>
<keyword evidence="3" id="KW-1185">Reference proteome</keyword>